<keyword evidence="4 5" id="KW-0648">Protein biosynthesis</keyword>
<keyword evidence="9" id="KW-1185">Reference proteome</keyword>
<evidence type="ECO:0000256" key="2">
    <source>
        <dbReference type="ARBA" id="ARBA00022741"/>
    </source>
</evidence>
<evidence type="ECO:0000256" key="3">
    <source>
        <dbReference type="ARBA" id="ARBA00022840"/>
    </source>
</evidence>
<name>A0A1Q6DW40_METT1</name>
<dbReference type="Pfam" id="PF01425">
    <property type="entry name" value="Amidase"/>
    <property type="match status" value="1"/>
</dbReference>
<dbReference type="EC" id="6.3.5.7" evidence="5"/>
<organism evidence="8 9">
    <name type="scientific">Methanohalarchaeum thermophilum</name>
    <dbReference type="NCBI Taxonomy" id="1903181"/>
    <lineage>
        <taxon>Archaea</taxon>
        <taxon>Methanobacteriati</taxon>
        <taxon>Methanobacteriota</taxon>
        <taxon>Methanonatronarchaeia</taxon>
        <taxon>Methanonatronarchaeales</taxon>
        <taxon>Methanonatronarchaeaceae</taxon>
        <taxon>Candidatus Methanohalarchaeum</taxon>
    </lineage>
</organism>
<feature type="active site" description="Acyl-ester intermediate" evidence="5">
    <location>
        <position position="173"/>
    </location>
</feature>
<dbReference type="NCBIfam" id="TIGR00132">
    <property type="entry name" value="gatA"/>
    <property type="match status" value="1"/>
</dbReference>
<sequence>MNAKEIVNEIKRGEKTAAGFLFECKNKIEKKEEEINAFISLDLERSIEKAKEIDKKIKEGKDVGKLAGLPIAVKDSITTSNFKTTCGSKMLEGYHPPYDSTVVSKIKEEDGIVIGKANCDEFCMGSSTETSYFGSTRNPVDEERVPGGSSGGSAASVKYGANPLALGSDTGGSVRCPASFCGVYGLKPTYGQVSRYGLIAYASSLDQIGPIANSIEGISLLFNVISGSNDMDSTKVEEERGGSQIELSLNDLNIGIPKEFYGEGVDEEVEEKVKENLDQLRDKGAKLKEISIPSMEYALSAYYIVAMSEASSNLARFDGIRYGFKQKMNDNWEKVFSQVRKTGFGEEVRRRIMLGTYALSTGYYEKYYEKALKVRTLLKRDFEKAFKEVDFIITPTMPFRAFEIDEKIEDPLSLYMADILTVPVNMAGLPSLSVPCETNGLPIGLQIIGDSFEEDRIIELARKIKEE</sequence>
<evidence type="ECO:0000256" key="5">
    <source>
        <dbReference type="HAMAP-Rule" id="MF_00120"/>
    </source>
</evidence>
<dbReference type="GO" id="GO:0050567">
    <property type="term" value="F:glutaminyl-tRNA synthase (glutamine-hydrolyzing) activity"/>
    <property type="evidence" value="ECO:0007669"/>
    <property type="project" value="UniProtKB-UniRule"/>
</dbReference>
<protein>
    <recommendedName>
        <fullName evidence="5">Glutamyl-tRNA(Gln) amidotransferase subunit A</fullName>
        <shortName evidence="5">Glu-ADT subunit A</shortName>
        <ecNumber evidence="5">6.3.5.7</ecNumber>
    </recommendedName>
</protein>
<evidence type="ECO:0000313" key="8">
    <source>
        <dbReference type="EMBL" id="OKY78600.1"/>
    </source>
</evidence>
<feature type="active site" description="Charge relay system" evidence="5">
    <location>
        <position position="74"/>
    </location>
</feature>
<accession>A0A1Q6DW40</accession>
<dbReference type="FunCoup" id="A0A1Q6DW40">
    <property type="interactions" value="102"/>
</dbReference>
<proteinExistence type="inferred from homology"/>
<dbReference type="EMBL" id="MSDW01000001">
    <property type="protein sequence ID" value="OKY78600.1"/>
    <property type="molecule type" value="Genomic_DNA"/>
</dbReference>
<feature type="active site" description="Charge relay system" evidence="5">
    <location>
        <position position="149"/>
    </location>
</feature>
<dbReference type="GO" id="GO:0030956">
    <property type="term" value="C:glutamyl-tRNA(Gln) amidotransferase complex"/>
    <property type="evidence" value="ECO:0007669"/>
    <property type="project" value="InterPro"/>
</dbReference>
<dbReference type="InterPro" id="IPR004412">
    <property type="entry name" value="GatA"/>
</dbReference>
<dbReference type="GO" id="GO:0005524">
    <property type="term" value="F:ATP binding"/>
    <property type="evidence" value="ECO:0007669"/>
    <property type="project" value="UniProtKB-KW"/>
</dbReference>
<dbReference type="Proteomes" id="UP000185744">
    <property type="component" value="Unassembled WGS sequence"/>
</dbReference>
<evidence type="ECO:0000256" key="1">
    <source>
        <dbReference type="ARBA" id="ARBA00022598"/>
    </source>
</evidence>
<dbReference type="InterPro" id="IPR036928">
    <property type="entry name" value="AS_sf"/>
</dbReference>
<dbReference type="InterPro" id="IPR023631">
    <property type="entry name" value="Amidase_dom"/>
</dbReference>
<dbReference type="InParanoid" id="A0A1Q6DW40"/>
<dbReference type="STRING" id="1903181.BTN85_1097"/>
<comment type="similarity">
    <text evidence="5">Belongs to the amidase family. GatA subfamily.</text>
</comment>
<dbReference type="Gene3D" id="3.90.1300.10">
    <property type="entry name" value="Amidase signature (AS) domain"/>
    <property type="match status" value="1"/>
</dbReference>
<comment type="catalytic activity">
    <reaction evidence="5">
        <text>L-glutamyl-tRNA(Gln) + L-glutamine + ATP + H2O = L-glutaminyl-tRNA(Gln) + L-glutamate + ADP + phosphate + H(+)</text>
        <dbReference type="Rhea" id="RHEA:17521"/>
        <dbReference type="Rhea" id="RHEA-COMP:9681"/>
        <dbReference type="Rhea" id="RHEA-COMP:9684"/>
        <dbReference type="ChEBI" id="CHEBI:15377"/>
        <dbReference type="ChEBI" id="CHEBI:15378"/>
        <dbReference type="ChEBI" id="CHEBI:29985"/>
        <dbReference type="ChEBI" id="CHEBI:30616"/>
        <dbReference type="ChEBI" id="CHEBI:43474"/>
        <dbReference type="ChEBI" id="CHEBI:58359"/>
        <dbReference type="ChEBI" id="CHEBI:78520"/>
        <dbReference type="ChEBI" id="CHEBI:78521"/>
        <dbReference type="ChEBI" id="CHEBI:456216"/>
        <dbReference type="EC" id="6.3.5.7"/>
    </reaction>
</comment>
<dbReference type="SUPFAM" id="SSF75304">
    <property type="entry name" value="Amidase signature (AS) enzymes"/>
    <property type="match status" value="1"/>
</dbReference>
<evidence type="ECO:0000256" key="4">
    <source>
        <dbReference type="ARBA" id="ARBA00022917"/>
    </source>
</evidence>
<keyword evidence="2 5" id="KW-0547">Nucleotide-binding</keyword>
<dbReference type="InterPro" id="IPR000120">
    <property type="entry name" value="Amidase"/>
</dbReference>
<gene>
    <name evidence="5" type="primary">gatA</name>
    <name evidence="8" type="ORF">BTN85_1097</name>
</gene>
<comment type="caution">
    <text evidence="8">The sequence shown here is derived from an EMBL/GenBank/DDBJ whole genome shotgun (WGS) entry which is preliminary data.</text>
</comment>
<dbReference type="PANTHER" id="PTHR11895:SF7">
    <property type="entry name" value="GLUTAMYL-TRNA(GLN) AMIDOTRANSFERASE SUBUNIT A, MITOCHONDRIAL"/>
    <property type="match status" value="1"/>
</dbReference>
<dbReference type="GO" id="GO:0016740">
    <property type="term" value="F:transferase activity"/>
    <property type="evidence" value="ECO:0007669"/>
    <property type="project" value="UniProtKB-KW"/>
</dbReference>
<evidence type="ECO:0000259" key="7">
    <source>
        <dbReference type="Pfam" id="PF01425"/>
    </source>
</evidence>
<feature type="region of interest" description="Disordered" evidence="6">
    <location>
        <begin position="133"/>
        <end position="152"/>
    </location>
</feature>
<evidence type="ECO:0000313" key="9">
    <source>
        <dbReference type="Proteomes" id="UP000185744"/>
    </source>
</evidence>
<evidence type="ECO:0000256" key="6">
    <source>
        <dbReference type="SAM" id="MobiDB-lite"/>
    </source>
</evidence>
<feature type="domain" description="Amidase" evidence="7">
    <location>
        <begin position="23"/>
        <end position="457"/>
    </location>
</feature>
<dbReference type="AlphaFoldDB" id="A0A1Q6DW40"/>
<dbReference type="GO" id="GO:0006412">
    <property type="term" value="P:translation"/>
    <property type="evidence" value="ECO:0007669"/>
    <property type="project" value="UniProtKB-UniRule"/>
</dbReference>
<reference evidence="8" key="1">
    <citation type="submission" date="2016-12" db="EMBL/GenBank/DDBJ databases">
        <title>Discovery of methanogenic haloarchaea.</title>
        <authorList>
            <person name="Sorokin D.Y."/>
            <person name="Makarova K.S."/>
            <person name="Abbas B."/>
            <person name="Ferrer M."/>
            <person name="Golyshin P.N."/>
        </authorList>
    </citation>
    <scope>NUCLEOTIDE SEQUENCE [LARGE SCALE GENOMIC DNA]</scope>
    <source>
        <strain evidence="8">HMET1</strain>
    </source>
</reference>
<dbReference type="PANTHER" id="PTHR11895">
    <property type="entry name" value="TRANSAMIDASE"/>
    <property type="match status" value="1"/>
</dbReference>
<comment type="subunit">
    <text evidence="5">Heterotrimer of A, B and C subunits.</text>
</comment>
<keyword evidence="1 5" id="KW-0436">Ligase</keyword>
<dbReference type="HAMAP" id="MF_00120">
    <property type="entry name" value="GatA"/>
    <property type="match status" value="1"/>
</dbReference>
<comment type="function">
    <text evidence="5">Allows the formation of correctly charged Gln-tRNA(Gln) through the transamidation of misacylated Glu-tRNA(Gln) in organisms which lack glutaminyl-tRNA synthetase. The reaction takes place in the presence of glutamine and ATP through an activated gamma-phospho-Glu-tRNA(Gln).</text>
</comment>
<keyword evidence="3 5" id="KW-0067">ATP-binding</keyword>